<protein>
    <recommendedName>
        <fullName evidence="1">Reverse transcriptase domain-containing protein</fullName>
    </recommendedName>
</protein>
<dbReference type="OrthoDB" id="1932527at2759"/>
<evidence type="ECO:0000313" key="3">
    <source>
        <dbReference type="Proteomes" id="UP000242715"/>
    </source>
</evidence>
<accession>A0A2Z6MXF4</accession>
<dbReference type="InterPro" id="IPR043502">
    <property type="entry name" value="DNA/RNA_pol_sf"/>
</dbReference>
<proteinExistence type="predicted"/>
<dbReference type="SUPFAM" id="SSF56672">
    <property type="entry name" value="DNA/RNA polymerases"/>
    <property type="match status" value="1"/>
</dbReference>
<name>A0A2Z6MXF4_TRISU</name>
<keyword evidence="3" id="KW-1185">Reference proteome</keyword>
<gene>
    <name evidence="2" type="ORF">TSUD_277520</name>
</gene>
<dbReference type="PANTHER" id="PTHR33116:SF78">
    <property type="entry name" value="OS12G0587133 PROTEIN"/>
    <property type="match status" value="1"/>
</dbReference>
<dbReference type="Pfam" id="PF13966">
    <property type="entry name" value="zf-RVT"/>
    <property type="match status" value="1"/>
</dbReference>
<dbReference type="Proteomes" id="UP000242715">
    <property type="component" value="Unassembled WGS sequence"/>
</dbReference>
<evidence type="ECO:0000313" key="2">
    <source>
        <dbReference type="EMBL" id="GAU36546.1"/>
    </source>
</evidence>
<reference evidence="3" key="1">
    <citation type="journal article" date="2017" name="Front. Plant Sci.">
        <title>Climate Clever Clovers: New Paradigm to Reduce the Environmental Footprint of Ruminants by Breeding Low Methanogenic Forages Utilizing Haplotype Variation.</title>
        <authorList>
            <person name="Kaur P."/>
            <person name="Appels R."/>
            <person name="Bayer P.E."/>
            <person name="Keeble-Gagnere G."/>
            <person name="Wang J."/>
            <person name="Hirakawa H."/>
            <person name="Shirasawa K."/>
            <person name="Vercoe P."/>
            <person name="Stefanova K."/>
            <person name="Durmic Z."/>
            <person name="Nichols P."/>
            <person name="Revell C."/>
            <person name="Isobe S.N."/>
            <person name="Edwards D."/>
            <person name="Erskine W."/>
        </authorList>
    </citation>
    <scope>NUCLEOTIDE SEQUENCE [LARGE SCALE GENOMIC DNA]</scope>
    <source>
        <strain evidence="3">cv. Daliak</strain>
    </source>
</reference>
<evidence type="ECO:0000259" key="1">
    <source>
        <dbReference type="PROSITE" id="PS50878"/>
    </source>
</evidence>
<dbReference type="InterPro" id="IPR000477">
    <property type="entry name" value="RT_dom"/>
</dbReference>
<feature type="domain" description="Reverse transcriptase" evidence="1">
    <location>
        <begin position="1"/>
        <end position="206"/>
    </location>
</feature>
<dbReference type="PROSITE" id="PS50878">
    <property type="entry name" value="RT_POL"/>
    <property type="match status" value="1"/>
</dbReference>
<dbReference type="InterPro" id="IPR026960">
    <property type="entry name" value="RVT-Znf"/>
</dbReference>
<dbReference type="EMBL" id="DF973633">
    <property type="protein sequence ID" value="GAU36546.1"/>
    <property type="molecule type" value="Genomic_DNA"/>
</dbReference>
<dbReference type="AlphaFoldDB" id="A0A2Z6MXF4"/>
<dbReference type="CDD" id="cd01650">
    <property type="entry name" value="RT_nLTR_like"/>
    <property type="match status" value="1"/>
</dbReference>
<dbReference type="Pfam" id="PF00078">
    <property type="entry name" value="RVT_1"/>
    <property type="match status" value="1"/>
</dbReference>
<sequence length="451" mass="50623">MDGILIANEVVDEARKTMKELLLFKVDFEKAYDSVDWDYLNVVMGKMSFPALWRKLIKECVRTATASVLVNGSPTGEFPLERGLRQGDPLSPFLFLIAAEGLNVLMRALVENNLFTRYSVGVQDPISVSHLQFADDTLLMGVKSWANVRALRVGLVLFKLMSGLKVNFNKSLLVGVNIPDSRLYEAASSLGCKVGKIPFLYLGLPIGGDPRRLSFWEPVLNRIKNQLSGWKSRFLSFGGRLILLKSVLTSLPVYALSFFKAISGGLWFRVLAARYGMEGGQLSEGGSRGSSWWREIVKIREGVGGLGGGWFRESVVKRVGDGASTFFWTDPWLGGFPLCERFERLFDLAVNKSCSIAEMSSLGWEAQFRDVWQWRPDPAVGYSVRGVYRILTSRAPVTLSPAEDLIWHKQVPLKVSIFAWRLLRDRLPTKENLVTRGYYQELILVYTAVEA</sequence>
<dbReference type="PANTHER" id="PTHR33116">
    <property type="entry name" value="REVERSE TRANSCRIPTASE ZINC-BINDING DOMAIN-CONTAINING PROTEIN-RELATED-RELATED"/>
    <property type="match status" value="1"/>
</dbReference>
<organism evidence="2 3">
    <name type="scientific">Trifolium subterraneum</name>
    <name type="common">Subterranean clover</name>
    <dbReference type="NCBI Taxonomy" id="3900"/>
    <lineage>
        <taxon>Eukaryota</taxon>
        <taxon>Viridiplantae</taxon>
        <taxon>Streptophyta</taxon>
        <taxon>Embryophyta</taxon>
        <taxon>Tracheophyta</taxon>
        <taxon>Spermatophyta</taxon>
        <taxon>Magnoliopsida</taxon>
        <taxon>eudicotyledons</taxon>
        <taxon>Gunneridae</taxon>
        <taxon>Pentapetalae</taxon>
        <taxon>rosids</taxon>
        <taxon>fabids</taxon>
        <taxon>Fabales</taxon>
        <taxon>Fabaceae</taxon>
        <taxon>Papilionoideae</taxon>
        <taxon>50 kb inversion clade</taxon>
        <taxon>NPAAA clade</taxon>
        <taxon>Hologalegina</taxon>
        <taxon>IRL clade</taxon>
        <taxon>Trifolieae</taxon>
        <taxon>Trifolium</taxon>
    </lineage>
</organism>